<protein>
    <submittedName>
        <fullName evidence="2">Uncharacterized protein</fullName>
    </submittedName>
</protein>
<feature type="transmembrane region" description="Helical" evidence="1">
    <location>
        <begin position="358"/>
        <end position="381"/>
    </location>
</feature>
<gene>
    <name evidence="2" type="ORF">Metus_1376</name>
</gene>
<name>A0A444L747_METS7</name>
<feature type="transmembrane region" description="Helical" evidence="1">
    <location>
        <begin position="332"/>
        <end position="352"/>
    </location>
</feature>
<reference evidence="2 3" key="1">
    <citation type="submission" date="2018-12" db="EMBL/GenBank/DDBJ databases">
        <title>The complete genome of the methanogenic archaea of the candidate phylum Verstraetearchaeota, obtained from the metagenome of underground thermal water.</title>
        <authorList>
            <person name="Kadnikov V.V."/>
            <person name="Mardanov A.V."/>
            <person name="Beletsky A.V."/>
            <person name="Karnachuk O.V."/>
            <person name="Ravin N.V."/>
        </authorList>
    </citation>
    <scope>NUCLEOTIDE SEQUENCE [LARGE SCALE GENOMIC DNA]</scope>
    <source>
        <strain evidence="2">Ch88</strain>
    </source>
</reference>
<dbReference type="AlphaFoldDB" id="A0A444L747"/>
<sequence length="542" mass="58059">MRWSRVNAILLILLLSQIRGRGGLSNRWLSKPTGLILVAAIVFAASSSIAYALLGVVPEPEIAYLRALSLQLLSSVPLIVLSFVVLYGIFFVIGDNAQYASSEMVNYMPISSSEYVLASSFSTVLSYCYVVTGVLGVSLALALRFGLIGAWAVSSLLAAFCSVMGGFASEIIKSIVNRVSSTFSKRGGRAAILSRAVLIVFVLALSQVFFNPGILFRVLESIAPRIQELWFVPLVWPSIVVAEASAGDFASAAFFSAVTLLFGGALMLSAVAVRSRYWVPVPVTIRISHSGHGEPGKGSGLKTGFGSLLFTQAELAVISKDIRSLARRKEMVRFWSIPIIMMMPLFLTMGSMDRYEVYGYAGMFSLMGTGIFGLFLSAMSIGQEGKALWRIFASPIGPESYFKAKAILPLSLSLVLSLVFSGVFSLVFNFGPNAAASLLVLSTAMACISVSVGLYFGSIYPELSEKPRGSYISGTGILLSMLVLGVAGLISASPVISYIFMGVGYGLFPSLAVSLASGLIISFIFFTLSKRQFQKFFAELPA</sequence>
<evidence type="ECO:0000313" key="3">
    <source>
        <dbReference type="Proteomes" id="UP000288215"/>
    </source>
</evidence>
<evidence type="ECO:0000256" key="1">
    <source>
        <dbReference type="SAM" id="Phobius"/>
    </source>
</evidence>
<feature type="transmembrane region" description="Helical" evidence="1">
    <location>
        <begin position="192"/>
        <end position="216"/>
    </location>
</feature>
<keyword evidence="1" id="KW-0472">Membrane</keyword>
<evidence type="ECO:0000313" key="2">
    <source>
        <dbReference type="EMBL" id="RWX73402.1"/>
    </source>
</evidence>
<keyword evidence="1" id="KW-0812">Transmembrane</keyword>
<dbReference type="Proteomes" id="UP000288215">
    <property type="component" value="Unassembled WGS sequence"/>
</dbReference>
<keyword evidence="1" id="KW-1133">Transmembrane helix</keyword>
<feature type="transmembrane region" description="Helical" evidence="1">
    <location>
        <begin position="252"/>
        <end position="273"/>
    </location>
</feature>
<feature type="transmembrane region" description="Helical" evidence="1">
    <location>
        <begin position="69"/>
        <end position="93"/>
    </location>
</feature>
<accession>A0A444L747</accession>
<feature type="transmembrane region" description="Helical" evidence="1">
    <location>
        <begin position="124"/>
        <end position="143"/>
    </location>
</feature>
<comment type="caution">
    <text evidence="2">The sequence shown here is derived from an EMBL/GenBank/DDBJ whole genome shotgun (WGS) entry which is preliminary data.</text>
</comment>
<feature type="transmembrane region" description="Helical" evidence="1">
    <location>
        <begin position="406"/>
        <end position="428"/>
    </location>
</feature>
<feature type="transmembrane region" description="Helical" evidence="1">
    <location>
        <begin position="36"/>
        <end position="57"/>
    </location>
</feature>
<feature type="transmembrane region" description="Helical" evidence="1">
    <location>
        <begin position="477"/>
        <end position="501"/>
    </location>
</feature>
<feature type="transmembrane region" description="Helical" evidence="1">
    <location>
        <begin position="150"/>
        <end position="172"/>
    </location>
</feature>
<feature type="transmembrane region" description="Helical" evidence="1">
    <location>
        <begin position="507"/>
        <end position="528"/>
    </location>
</feature>
<feature type="transmembrane region" description="Helical" evidence="1">
    <location>
        <begin position="434"/>
        <end position="456"/>
    </location>
</feature>
<dbReference type="EMBL" id="RXGA01000003">
    <property type="protein sequence ID" value="RWX73402.1"/>
    <property type="molecule type" value="Genomic_DNA"/>
</dbReference>
<organism evidence="2 3">
    <name type="scientific">Methanosuratincola subterraneus</name>
    <dbReference type="NCBI Taxonomy" id="2593994"/>
    <lineage>
        <taxon>Archaea</taxon>
        <taxon>Thermoproteota</taxon>
        <taxon>Methanosuratincolia</taxon>
        <taxon>Candidatus Methanomethylicales</taxon>
        <taxon>Candidatus Methanomethylicaceae</taxon>
        <taxon>Candidatus Methanosuratincola (ex Vanwonterghem et al. 2016)</taxon>
    </lineage>
</organism>
<proteinExistence type="predicted"/>